<organism evidence="1">
    <name type="scientific">Solanum chacoense</name>
    <name type="common">Chaco potato</name>
    <dbReference type="NCBI Taxonomy" id="4108"/>
    <lineage>
        <taxon>Eukaryota</taxon>
        <taxon>Viridiplantae</taxon>
        <taxon>Streptophyta</taxon>
        <taxon>Embryophyta</taxon>
        <taxon>Tracheophyta</taxon>
        <taxon>Spermatophyta</taxon>
        <taxon>Magnoliopsida</taxon>
        <taxon>eudicotyledons</taxon>
        <taxon>Gunneridae</taxon>
        <taxon>Pentapetalae</taxon>
        <taxon>asterids</taxon>
        <taxon>lamiids</taxon>
        <taxon>Solanales</taxon>
        <taxon>Solanaceae</taxon>
        <taxon>Solanoideae</taxon>
        <taxon>Solaneae</taxon>
        <taxon>Solanum</taxon>
    </lineage>
</organism>
<protein>
    <submittedName>
        <fullName evidence="1">Putative ovule protein</fullName>
    </submittedName>
</protein>
<sequence length="69" mass="7842">MGERERDNSVWVQQNLVKLSKLLGVDFQGHEEEALELLLRTDSSRHARKMEIDSVCRKGGSKVCKNSKA</sequence>
<dbReference type="AlphaFoldDB" id="A0A0V0GXR1"/>
<accession>A0A0V0GXR1</accession>
<dbReference type="EMBL" id="GEDG01028844">
    <property type="protein sequence ID" value="JAP12916.1"/>
    <property type="molecule type" value="Transcribed_RNA"/>
</dbReference>
<reference evidence="1" key="1">
    <citation type="submission" date="2015-12" db="EMBL/GenBank/DDBJ databases">
        <title>Gene expression during late stages of embryo sac development: a critical building block for successful pollen-pistil interactions.</title>
        <authorList>
            <person name="Liu Y."/>
            <person name="Joly V."/>
            <person name="Sabar M."/>
            <person name="Matton D.P."/>
        </authorList>
    </citation>
    <scope>NUCLEOTIDE SEQUENCE</scope>
</reference>
<proteinExistence type="predicted"/>
<name>A0A0V0GXR1_SOLCH</name>
<evidence type="ECO:0000313" key="1">
    <source>
        <dbReference type="EMBL" id="JAP12916.1"/>
    </source>
</evidence>